<feature type="transmembrane region" description="Helical" evidence="2">
    <location>
        <begin position="6"/>
        <end position="27"/>
    </location>
</feature>
<dbReference type="Pfam" id="PF00756">
    <property type="entry name" value="Esterase"/>
    <property type="match status" value="1"/>
</dbReference>
<dbReference type="AlphaFoldDB" id="A0A7W9YGN2"/>
<dbReference type="Proteomes" id="UP000546642">
    <property type="component" value="Unassembled WGS sequence"/>
</dbReference>
<feature type="region of interest" description="Disordered" evidence="1">
    <location>
        <begin position="78"/>
        <end position="109"/>
    </location>
</feature>
<dbReference type="GO" id="GO:0016747">
    <property type="term" value="F:acyltransferase activity, transferring groups other than amino-acyl groups"/>
    <property type="evidence" value="ECO:0007669"/>
    <property type="project" value="TreeGrafter"/>
</dbReference>
<evidence type="ECO:0000256" key="1">
    <source>
        <dbReference type="SAM" id="MobiDB-lite"/>
    </source>
</evidence>
<dbReference type="EMBL" id="JACHDS010000001">
    <property type="protein sequence ID" value="MBB6170936.1"/>
    <property type="molecule type" value="Genomic_DNA"/>
</dbReference>
<dbReference type="PANTHER" id="PTHR48098">
    <property type="entry name" value="ENTEROCHELIN ESTERASE-RELATED"/>
    <property type="match status" value="1"/>
</dbReference>
<reference evidence="3 4" key="1">
    <citation type="submission" date="2020-08" db="EMBL/GenBank/DDBJ databases">
        <title>Sequencing the genomes of 1000 actinobacteria strains.</title>
        <authorList>
            <person name="Klenk H.-P."/>
        </authorList>
    </citation>
    <scope>NUCLEOTIDE SEQUENCE [LARGE SCALE GENOMIC DNA]</scope>
    <source>
        <strain evidence="3 4">DSM 46659</strain>
    </source>
</reference>
<keyword evidence="2" id="KW-0472">Membrane</keyword>
<keyword evidence="2" id="KW-0812">Transmembrane</keyword>
<organism evidence="3 4">
    <name type="scientific">Nocardiopsis mwathae</name>
    <dbReference type="NCBI Taxonomy" id="1472723"/>
    <lineage>
        <taxon>Bacteria</taxon>
        <taxon>Bacillati</taxon>
        <taxon>Actinomycetota</taxon>
        <taxon>Actinomycetes</taxon>
        <taxon>Streptosporangiales</taxon>
        <taxon>Nocardiopsidaceae</taxon>
        <taxon>Nocardiopsis</taxon>
    </lineage>
</organism>
<keyword evidence="4" id="KW-1185">Reference proteome</keyword>
<sequence length="381" mass="41069">MELTSPALLWTVSACTAAAFVAVIVFWRHAARSGILGVVSRGLMIGVVQLCALATLGLVANLHFSFYGTWDDLLGKDAPSAAPSDSGGDDGGSVAEPLPDDDVTSQVPEKMGKLEKVQFKGARSGLSDTAYVLLPPEYFAKSHAEERFPVGVLLTGFPGEARNLVERMKLPEVVSDLRKQGKVQPMIWVMARPSTDPPHDTECVDVPGGPQAGTYYAQDLPEAMSARYRTAPTKDGWAIMGNSAGGSCAMRLAMMHPNSYTAAVSLAGDFRAIQDEQTGDLYGGSAKFRQENDLFWRLENRPMPPVDILVTRILDGGDGDPAEPKRFADLAEPPLQIDLLERKSGGHNFVTWNAELYDAVPWVSDRMKADDGTGGDAKDKL</sequence>
<evidence type="ECO:0000313" key="3">
    <source>
        <dbReference type="EMBL" id="MBB6170936.1"/>
    </source>
</evidence>
<evidence type="ECO:0000256" key="2">
    <source>
        <dbReference type="SAM" id="Phobius"/>
    </source>
</evidence>
<name>A0A7W9YGN2_9ACTN</name>
<protein>
    <submittedName>
        <fullName evidence="3">Pimeloyl-ACP methyl ester carboxylesterase</fullName>
    </submittedName>
</protein>
<gene>
    <name evidence="3" type="ORF">HNR23_000996</name>
</gene>
<dbReference type="Gene3D" id="3.40.50.1820">
    <property type="entry name" value="alpha/beta hydrolase"/>
    <property type="match status" value="1"/>
</dbReference>
<dbReference type="SUPFAM" id="SSF53474">
    <property type="entry name" value="alpha/beta-Hydrolases"/>
    <property type="match status" value="1"/>
</dbReference>
<feature type="transmembrane region" description="Helical" evidence="2">
    <location>
        <begin position="39"/>
        <end position="60"/>
    </location>
</feature>
<keyword evidence="2" id="KW-1133">Transmembrane helix</keyword>
<dbReference type="InterPro" id="IPR050583">
    <property type="entry name" value="Mycobacterial_A85_antigen"/>
</dbReference>
<dbReference type="PANTHER" id="PTHR48098:SF1">
    <property type="entry name" value="DIACYLGLYCEROL ACYLTRANSFERASE_MYCOLYLTRANSFERASE AG85A"/>
    <property type="match status" value="1"/>
</dbReference>
<dbReference type="InterPro" id="IPR029058">
    <property type="entry name" value="AB_hydrolase_fold"/>
</dbReference>
<dbReference type="InterPro" id="IPR000801">
    <property type="entry name" value="Esterase-like"/>
</dbReference>
<proteinExistence type="predicted"/>
<comment type="caution">
    <text evidence="3">The sequence shown here is derived from an EMBL/GenBank/DDBJ whole genome shotgun (WGS) entry which is preliminary data.</text>
</comment>
<dbReference type="RefSeq" id="WP_184073959.1">
    <property type="nucleotide sequence ID" value="NZ_JACHDS010000001.1"/>
</dbReference>
<evidence type="ECO:0000313" key="4">
    <source>
        <dbReference type="Proteomes" id="UP000546642"/>
    </source>
</evidence>
<accession>A0A7W9YGN2</accession>